<protein>
    <submittedName>
        <fullName evidence="2">Uncharacterized protein</fullName>
    </submittedName>
</protein>
<feature type="region of interest" description="Disordered" evidence="1">
    <location>
        <begin position="85"/>
        <end position="108"/>
    </location>
</feature>
<feature type="region of interest" description="Disordered" evidence="1">
    <location>
        <begin position="1"/>
        <end position="33"/>
    </location>
</feature>
<feature type="compositionally biased region" description="Low complexity" evidence="1">
    <location>
        <begin position="1"/>
        <end position="16"/>
    </location>
</feature>
<accession>A0AAD5QM01</accession>
<organism evidence="2 3">
    <name type="scientific">Parelaphostrongylus tenuis</name>
    <name type="common">Meningeal worm</name>
    <dbReference type="NCBI Taxonomy" id="148309"/>
    <lineage>
        <taxon>Eukaryota</taxon>
        <taxon>Metazoa</taxon>
        <taxon>Ecdysozoa</taxon>
        <taxon>Nematoda</taxon>
        <taxon>Chromadorea</taxon>
        <taxon>Rhabditida</taxon>
        <taxon>Rhabditina</taxon>
        <taxon>Rhabditomorpha</taxon>
        <taxon>Strongyloidea</taxon>
        <taxon>Metastrongylidae</taxon>
        <taxon>Parelaphostrongylus</taxon>
    </lineage>
</organism>
<dbReference type="Proteomes" id="UP001196413">
    <property type="component" value="Unassembled WGS sequence"/>
</dbReference>
<keyword evidence="3" id="KW-1185">Reference proteome</keyword>
<reference evidence="2" key="1">
    <citation type="submission" date="2021-06" db="EMBL/GenBank/DDBJ databases">
        <title>Parelaphostrongylus tenuis whole genome reference sequence.</title>
        <authorList>
            <person name="Garwood T.J."/>
            <person name="Larsen P.A."/>
            <person name="Fountain-Jones N.M."/>
            <person name="Garbe J.R."/>
            <person name="Macchietto M.G."/>
            <person name="Kania S.A."/>
            <person name="Gerhold R.W."/>
            <person name="Richards J.E."/>
            <person name="Wolf T.M."/>
        </authorList>
    </citation>
    <scope>NUCLEOTIDE SEQUENCE</scope>
    <source>
        <strain evidence="2">MNPRO001-30</strain>
        <tissue evidence="2">Meninges</tissue>
    </source>
</reference>
<feature type="compositionally biased region" description="Basic and acidic residues" evidence="1">
    <location>
        <begin position="85"/>
        <end position="98"/>
    </location>
</feature>
<name>A0AAD5QM01_PARTN</name>
<evidence type="ECO:0000313" key="3">
    <source>
        <dbReference type="Proteomes" id="UP001196413"/>
    </source>
</evidence>
<comment type="caution">
    <text evidence="2">The sequence shown here is derived from an EMBL/GenBank/DDBJ whole genome shotgun (WGS) entry which is preliminary data.</text>
</comment>
<dbReference type="EMBL" id="JAHQIW010001062">
    <property type="protein sequence ID" value="KAJ1351386.1"/>
    <property type="molecule type" value="Genomic_DNA"/>
</dbReference>
<dbReference type="AlphaFoldDB" id="A0AAD5QM01"/>
<evidence type="ECO:0000313" key="2">
    <source>
        <dbReference type="EMBL" id="KAJ1351386.1"/>
    </source>
</evidence>
<gene>
    <name evidence="2" type="ORF">KIN20_007379</name>
</gene>
<sequence>MTTESRTTTTTLTSTSTKKRKTSIEKKVQHISPKKNVEAIERSATEQNNTNTCQITKKEAESKGIPGSTTSVKKNIVKEESVRSIGEKERIEEENKDSMKKKRTTRSALVKSADKVTIGESSKSDGKPTKLTLTGAKDVTVNVSEISEIGSDPHGKPIEKIETTVIEKIKTGLMLRKIKNEILFYRQHQLRSRQSHLKHQTFQMRI</sequence>
<evidence type="ECO:0000256" key="1">
    <source>
        <dbReference type="SAM" id="MobiDB-lite"/>
    </source>
</evidence>
<proteinExistence type="predicted"/>